<name>A0A1X7UID0_AMPQE</name>
<protein>
    <recommendedName>
        <fullName evidence="9">Right handed beta helix domain-containing protein</fullName>
    </recommendedName>
</protein>
<evidence type="ECO:0000256" key="3">
    <source>
        <dbReference type="ARBA" id="ARBA00004613"/>
    </source>
</evidence>
<dbReference type="NCBIfam" id="TIGR01376">
    <property type="entry name" value="POMP_repeat"/>
    <property type="match status" value="1"/>
</dbReference>
<dbReference type="InterPro" id="IPR003368">
    <property type="entry name" value="POMP_repeat"/>
</dbReference>
<keyword evidence="5" id="KW-0732">Signal</keyword>
<proteinExistence type="predicted"/>
<keyword evidence="6" id="KW-0472">Membrane</keyword>
<reference evidence="8" key="1">
    <citation type="submission" date="2017-05" db="UniProtKB">
        <authorList>
            <consortium name="EnsemblMetazoa"/>
        </authorList>
    </citation>
    <scope>IDENTIFICATION</scope>
</reference>
<evidence type="ECO:0000256" key="6">
    <source>
        <dbReference type="ARBA" id="ARBA00023136"/>
    </source>
</evidence>
<dbReference type="InParanoid" id="A0A1X7UID0"/>
<evidence type="ECO:0000256" key="2">
    <source>
        <dbReference type="ARBA" id="ARBA00004442"/>
    </source>
</evidence>
<comment type="subcellular location">
    <subcellularLocation>
        <location evidence="1">Cell envelope</location>
    </subcellularLocation>
    <subcellularLocation>
        <location evidence="2">Cell outer membrane</location>
    </subcellularLocation>
    <subcellularLocation>
        <location evidence="3">Secreted</location>
    </subcellularLocation>
</comment>
<evidence type="ECO:0000256" key="5">
    <source>
        <dbReference type="ARBA" id="ARBA00022729"/>
    </source>
</evidence>
<evidence type="ECO:0000256" key="4">
    <source>
        <dbReference type="ARBA" id="ARBA00022525"/>
    </source>
</evidence>
<keyword evidence="7" id="KW-0998">Cell outer membrane</keyword>
<evidence type="ECO:0000256" key="7">
    <source>
        <dbReference type="ARBA" id="ARBA00023237"/>
    </source>
</evidence>
<dbReference type="AlphaFoldDB" id="A0A1X7UID0"/>
<sequence>MNSNVISLSNVTVANSTYTGLSLIASLVTIKNSLIFKNNTGVVGGGLAINDSSILMLTSSANLEFIDNRASYKGGGIYAKNNCPIILNSQNIPLTLINNSAGLVGGDIYGNHDNIPSGSYQFNLTNPHIDSTGNPMDICFCDPHATTSYENCINASIQCIFPGQALKFYVALFGHDYFGSKTPTDGTLIYNTSNSQTYIPNTCSLIEYMHTKADSSRISNFFRI</sequence>
<dbReference type="Pfam" id="PF02415">
    <property type="entry name" value="Chlam_PMP"/>
    <property type="match status" value="1"/>
</dbReference>
<dbReference type="GO" id="GO:0005576">
    <property type="term" value="C:extracellular region"/>
    <property type="evidence" value="ECO:0007669"/>
    <property type="project" value="UniProtKB-SubCell"/>
</dbReference>
<dbReference type="EnsemblMetazoa" id="Aqu2.1.27420_001">
    <property type="protein sequence ID" value="Aqu2.1.27420_001"/>
    <property type="gene ID" value="Aqu2.1.27420"/>
</dbReference>
<keyword evidence="4" id="KW-0964">Secreted</keyword>
<evidence type="ECO:0008006" key="9">
    <source>
        <dbReference type="Google" id="ProtNLM"/>
    </source>
</evidence>
<evidence type="ECO:0000256" key="1">
    <source>
        <dbReference type="ARBA" id="ARBA00004196"/>
    </source>
</evidence>
<accession>A0A1X7UID0</accession>
<organism evidence="8">
    <name type="scientific">Amphimedon queenslandica</name>
    <name type="common">Sponge</name>
    <dbReference type="NCBI Taxonomy" id="400682"/>
    <lineage>
        <taxon>Eukaryota</taxon>
        <taxon>Metazoa</taxon>
        <taxon>Porifera</taxon>
        <taxon>Demospongiae</taxon>
        <taxon>Heteroscleromorpha</taxon>
        <taxon>Haplosclerida</taxon>
        <taxon>Niphatidae</taxon>
        <taxon>Amphimedon</taxon>
    </lineage>
</organism>
<evidence type="ECO:0000313" key="8">
    <source>
        <dbReference type="EnsemblMetazoa" id="Aqu2.1.27420_001"/>
    </source>
</evidence>